<sequence length="391" mass="44524">MAVRKKILAVTGIRSEYDYLHPILREFQSRNFEVVVAVCGAHLSNLHGETYKVIEKDGFTIVDKIDYLLNTDRVAQRSKGVGLLIYGLTQTIEREKPDFLLVVGDREESIATCIVGNYMNILTIHYGGGDPVYGNADDPIRLACSKLAHIHCVTTQQYANNLINISEDDWRILNSGSTSYANIASIPLKNKQEISDFLKLDINDKQYFIFLKHPLSSQMQNSYQQMYDSLKTACEFAKQHNLYIIGIYPNSDPGSFEILNAIKKIEKKFSHVKFFQTLPRDIFVNLVRNALCLAGNSSMGILEAPFYRLPVVNIGDRQKGRLNAGNVIFVDYEQENIKNALEKSCFNKEYREFVKKIDNPYGDETSVKKIVDFIDGIDLGDRKWYVKAKLC</sequence>
<name>A0A6F9MWH1_CAMJU</name>
<dbReference type="InterPro" id="IPR003331">
    <property type="entry name" value="UDP_GlcNAc_Epimerase_2_dom"/>
</dbReference>
<keyword evidence="2" id="KW-0378">Hydrolase</keyword>
<comment type="caution">
    <text evidence="2">The sequence shown here is derived from an EMBL/GenBank/DDBJ whole genome shotgun (WGS) entry which is preliminary data.</text>
</comment>
<dbReference type="GO" id="GO:0006047">
    <property type="term" value="P:UDP-N-acetylglucosamine metabolic process"/>
    <property type="evidence" value="ECO:0007669"/>
    <property type="project" value="InterPro"/>
</dbReference>
<reference evidence="2" key="1">
    <citation type="submission" date="2020-01" db="EMBL/GenBank/DDBJ databases">
        <authorList>
            <consortium name="GenomeTrakr network: Whole genome sequencing for foodborne pathogen traceback"/>
        </authorList>
    </citation>
    <scope>NUCLEOTIDE SEQUENCE</scope>
    <source>
        <strain evidence="2">CFSAN096326</strain>
    </source>
</reference>
<dbReference type="AlphaFoldDB" id="A0A6F9MWH1"/>
<dbReference type="InterPro" id="IPR029767">
    <property type="entry name" value="WecB-like"/>
</dbReference>
<organism evidence="2">
    <name type="scientific">Campylobacter jejuni</name>
    <dbReference type="NCBI Taxonomy" id="197"/>
    <lineage>
        <taxon>Bacteria</taxon>
        <taxon>Pseudomonadati</taxon>
        <taxon>Campylobacterota</taxon>
        <taxon>Epsilonproteobacteria</taxon>
        <taxon>Campylobacterales</taxon>
        <taxon>Campylobacteraceae</taxon>
        <taxon>Campylobacter</taxon>
    </lineage>
</organism>
<dbReference type="EMBL" id="AANOQJ010000006">
    <property type="protein sequence ID" value="EDP8036469.1"/>
    <property type="molecule type" value="Genomic_DNA"/>
</dbReference>
<proteinExistence type="predicted"/>
<dbReference type="GO" id="GO:0004553">
    <property type="term" value="F:hydrolase activity, hydrolyzing O-glycosyl compounds"/>
    <property type="evidence" value="ECO:0007669"/>
    <property type="project" value="InterPro"/>
</dbReference>
<accession>A0A6F9MWH1</accession>
<gene>
    <name evidence="2" type="primary">neuC</name>
    <name evidence="2" type="ORF">GRO02_05005</name>
</gene>
<evidence type="ECO:0000313" key="2">
    <source>
        <dbReference type="EMBL" id="EDP8036469.1"/>
    </source>
</evidence>
<protein>
    <submittedName>
        <fullName evidence="2">UDP-N-acetylglucosamine 2-epimerase (Hydrolyzing)</fullName>
        <ecNumber evidence="2">3.2.1.183</ecNumber>
    </submittedName>
</protein>
<evidence type="ECO:0000259" key="1">
    <source>
        <dbReference type="Pfam" id="PF02350"/>
    </source>
</evidence>
<keyword evidence="2" id="KW-0326">Glycosidase</keyword>
<dbReference type="PANTHER" id="PTHR43174:SF3">
    <property type="entry name" value="UDP-N-ACETYLGLUCOSAMINE 2-EPIMERASE"/>
    <property type="match status" value="1"/>
</dbReference>
<dbReference type="InterPro" id="IPR020004">
    <property type="entry name" value="UDP-GlcNAc_Epase"/>
</dbReference>
<dbReference type="SUPFAM" id="SSF53756">
    <property type="entry name" value="UDP-Glycosyltransferase/glycogen phosphorylase"/>
    <property type="match status" value="1"/>
</dbReference>
<dbReference type="Gene3D" id="3.40.50.2000">
    <property type="entry name" value="Glycogen Phosphorylase B"/>
    <property type="match status" value="2"/>
</dbReference>
<dbReference type="Pfam" id="PF02350">
    <property type="entry name" value="Epimerase_2"/>
    <property type="match status" value="1"/>
</dbReference>
<dbReference type="EC" id="3.2.1.183" evidence="2"/>
<dbReference type="PANTHER" id="PTHR43174">
    <property type="entry name" value="UDP-N-ACETYLGLUCOSAMINE 2-EPIMERASE"/>
    <property type="match status" value="1"/>
</dbReference>
<feature type="domain" description="UDP-N-acetylglucosamine 2-epimerase" evidence="1">
    <location>
        <begin position="29"/>
        <end position="374"/>
    </location>
</feature>
<dbReference type="NCBIfam" id="TIGR03568">
    <property type="entry name" value="NeuC_NnaA"/>
    <property type="match status" value="1"/>
</dbReference>